<sequence length="108" mass="11708">MFFDLLSGNLAEGDPSESSSATTATAAAGDSPELKTDDFGREVSLDFSLAFQNVSLRIYERAIGNMVGDRVPMSAPPLPLMDFIMDSSNVNQINHVDGNSRTEFTCKR</sequence>
<evidence type="ECO:0000313" key="3">
    <source>
        <dbReference type="Proteomes" id="UP000054560"/>
    </source>
</evidence>
<keyword evidence="3" id="KW-1185">Reference proteome</keyword>
<name>A0A0L0FEV6_9EUKA</name>
<accession>A0A0L0FEV6</accession>
<organism evidence="2 3">
    <name type="scientific">Sphaeroforma arctica JP610</name>
    <dbReference type="NCBI Taxonomy" id="667725"/>
    <lineage>
        <taxon>Eukaryota</taxon>
        <taxon>Ichthyosporea</taxon>
        <taxon>Ichthyophonida</taxon>
        <taxon>Sphaeroforma</taxon>
    </lineage>
</organism>
<proteinExistence type="predicted"/>
<gene>
    <name evidence="2" type="ORF">SARC_12166</name>
</gene>
<dbReference type="Proteomes" id="UP000054560">
    <property type="component" value="Unassembled WGS sequence"/>
</dbReference>
<dbReference type="RefSeq" id="XP_014149209.1">
    <property type="nucleotide sequence ID" value="XM_014293734.1"/>
</dbReference>
<dbReference type="AlphaFoldDB" id="A0A0L0FEV6"/>
<evidence type="ECO:0000256" key="1">
    <source>
        <dbReference type="SAM" id="MobiDB-lite"/>
    </source>
</evidence>
<evidence type="ECO:0000313" key="2">
    <source>
        <dbReference type="EMBL" id="KNC75307.1"/>
    </source>
</evidence>
<feature type="region of interest" description="Disordered" evidence="1">
    <location>
        <begin position="1"/>
        <end position="36"/>
    </location>
</feature>
<dbReference type="GeneID" id="25912670"/>
<dbReference type="EMBL" id="KQ243707">
    <property type="protein sequence ID" value="KNC75307.1"/>
    <property type="molecule type" value="Genomic_DNA"/>
</dbReference>
<feature type="compositionally biased region" description="Low complexity" evidence="1">
    <location>
        <begin position="18"/>
        <end position="28"/>
    </location>
</feature>
<protein>
    <submittedName>
        <fullName evidence="2">Uncharacterized protein</fullName>
    </submittedName>
</protein>
<reference evidence="2 3" key="1">
    <citation type="submission" date="2011-02" db="EMBL/GenBank/DDBJ databases">
        <title>The Genome Sequence of Sphaeroforma arctica JP610.</title>
        <authorList>
            <consortium name="The Broad Institute Genome Sequencing Platform"/>
            <person name="Russ C."/>
            <person name="Cuomo C."/>
            <person name="Young S.K."/>
            <person name="Zeng Q."/>
            <person name="Gargeya S."/>
            <person name="Alvarado L."/>
            <person name="Berlin A."/>
            <person name="Chapman S.B."/>
            <person name="Chen Z."/>
            <person name="Freedman E."/>
            <person name="Gellesch M."/>
            <person name="Goldberg J."/>
            <person name="Griggs A."/>
            <person name="Gujja S."/>
            <person name="Heilman E."/>
            <person name="Heiman D."/>
            <person name="Howarth C."/>
            <person name="Mehta T."/>
            <person name="Neiman D."/>
            <person name="Pearson M."/>
            <person name="Roberts A."/>
            <person name="Saif S."/>
            <person name="Shea T."/>
            <person name="Shenoy N."/>
            <person name="Sisk P."/>
            <person name="Stolte C."/>
            <person name="Sykes S."/>
            <person name="White J."/>
            <person name="Yandava C."/>
            <person name="Burger G."/>
            <person name="Gray M.W."/>
            <person name="Holland P.W.H."/>
            <person name="King N."/>
            <person name="Lang F.B.F."/>
            <person name="Roger A.J."/>
            <person name="Ruiz-Trillo I."/>
            <person name="Haas B."/>
            <person name="Nusbaum C."/>
            <person name="Birren B."/>
        </authorList>
    </citation>
    <scope>NUCLEOTIDE SEQUENCE [LARGE SCALE GENOMIC DNA]</scope>
    <source>
        <strain evidence="2 3">JP610</strain>
    </source>
</reference>
<feature type="non-terminal residue" evidence="2">
    <location>
        <position position="108"/>
    </location>
</feature>